<dbReference type="InterPro" id="IPR029069">
    <property type="entry name" value="HotDog_dom_sf"/>
</dbReference>
<dbReference type="PROSITE" id="PS00455">
    <property type="entry name" value="AMP_BINDING"/>
    <property type="match status" value="1"/>
</dbReference>
<evidence type="ECO:0000259" key="2">
    <source>
        <dbReference type="Pfam" id="PF22818"/>
    </source>
</evidence>
<dbReference type="Pfam" id="PF22818">
    <property type="entry name" value="ApeI-like"/>
    <property type="match status" value="1"/>
</dbReference>
<dbReference type="InterPro" id="IPR054545">
    <property type="entry name" value="ApeI-like"/>
</dbReference>
<dbReference type="SUPFAM" id="SSF56801">
    <property type="entry name" value="Acetyl-CoA synthetase-like"/>
    <property type="match status" value="1"/>
</dbReference>
<feature type="domain" description="ApeI dehydratase-like" evidence="2">
    <location>
        <begin position="448"/>
        <end position="542"/>
    </location>
</feature>
<dbReference type="Pfam" id="PF00501">
    <property type="entry name" value="AMP-binding"/>
    <property type="match status" value="1"/>
</dbReference>
<dbReference type="InterPro" id="IPR020845">
    <property type="entry name" value="AMP-binding_CS"/>
</dbReference>
<dbReference type="Proteomes" id="UP000243463">
    <property type="component" value="Unassembled WGS sequence"/>
</dbReference>
<name>A0A217EH85_9GAMM</name>
<dbReference type="Gene3D" id="3.10.129.10">
    <property type="entry name" value="Hotdog Thioesterase"/>
    <property type="match status" value="1"/>
</dbReference>
<dbReference type="InterPro" id="IPR042099">
    <property type="entry name" value="ANL_N_sf"/>
</dbReference>
<dbReference type="EMBL" id="FZLN01000003">
    <property type="protein sequence ID" value="SNQ29869.1"/>
    <property type="molecule type" value="Genomic_DNA"/>
</dbReference>
<keyword evidence="4" id="KW-1185">Reference proteome</keyword>
<organism evidence="3 4">
    <name type="scientific">Acinetobacter apis</name>
    <dbReference type="NCBI Taxonomy" id="1229165"/>
    <lineage>
        <taxon>Bacteria</taxon>
        <taxon>Pseudomonadati</taxon>
        <taxon>Pseudomonadota</taxon>
        <taxon>Gammaproteobacteria</taxon>
        <taxon>Moraxellales</taxon>
        <taxon>Moraxellaceae</taxon>
        <taxon>Acinetobacter</taxon>
    </lineage>
</organism>
<evidence type="ECO:0000259" key="1">
    <source>
        <dbReference type="Pfam" id="PF00501"/>
    </source>
</evidence>
<evidence type="ECO:0000313" key="4">
    <source>
        <dbReference type="Proteomes" id="UP000243463"/>
    </source>
</evidence>
<dbReference type="PANTHER" id="PTHR45398:SF1">
    <property type="entry name" value="ENZYME, PUTATIVE (JCVI)-RELATED"/>
    <property type="match status" value="1"/>
</dbReference>
<dbReference type="GO" id="GO:0016874">
    <property type="term" value="F:ligase activity"/>
    <property type="evidence" value="ECO:0007669"/>
    <property type="project" value="UniProtKB-KW"/>
</dbReference>
<protein>
    <submittedName>
        <fullName evidence="3">Acyl-coenzyme A synthetase/AMP-(Fatty) acid ligase</fullName>
    </submittedName>
</protein>
<dbReference type="Gene3D" id="3.30.300.30">
    <property type="match status" value="1"/>
</dbReference>
<dbReference type="SUPFAM" id="SSF54637">
    <property type="entry name" value="Thioesterase/thiol ester dehydrase-isomerase"/>
    <property type="match status" value="1"/>
</dbReference>
<evidence type="ECO:0000313" key="3">
    <source>
        <dbReference type="EMBL" id="SNQ29869.1"/>
    </source>
</evidence>
<keyword evidence="3" id="KW-0436">Ligase</keyword>
<dbReference type="AlphaFoldDB" id="A0A217EH85"/>
<feature type="domain" description="AMP-dependent synthetase/ligase" evidence="1">
    <location>
        <begin position="125"/>
        <end position="273"/>
    </location>
</feature>
<dbReference type="InterPro" id="IPR000873">
    <property type="entry name" value="AMP-dep_synth/lig_dom"/>
</dbReference>
<gene>
    <name evidence="3" type="ORF">SAMN05444584_1840</name>
</gene>
<dbReference type="PANTHER" id="PTHR45398">
    <property type="match status" value="1"/>
</dbReference>
<sequence>MVSLSYVRDSKKFTMNHIDYADRILCWDSHLTAITFNAFWQDVEQQAGILSESTCTEMALWEADSYDFLVLFFAVLTTGKTLILPPNRVPALEKQLQDQNIYFVERQTSHQSICIDFKLLEQAKIVFFTSGSTGKPKQIVRYLKQLLNEVTCLEQHFYLPKQSVAIATVSHQHIYGLLFKLLWPLHTGRSFYREQLLYPEYVVQMQHRLLGLELSNYLISSPALLKRWSSGIDLTACESIFSSGGKLDSGIRENINVDICEILGSSETGGIAYKKSDDALWSALQGVEIGTIENQQLRVRSTHAMTTDWVLTGDRVDLYPNQCFKLLGRVDRIVKLEEKRLSLDAIECAILQLDQIEQCHVLMVEHEHRQVLACVAVLSDALKLEAKPIVVAHLKKELTCLLEKIAIPRRWRFLSKMPINSQSKINHQNLKELFDKNLYPMVLSEYIEQDHYGFELEFLPDLLCFKGHFPNQPVYPGVGQIAFVDHFAKQIWSDLDWCCGYEQLKFQEVIQPNQVVILALSRKAHKVSFKISINGKALASGRFVYECQI</sequence>
<proteinExistence type="predicted"/>
<dbReference type="Gene3D" id="3.40.50.12780">
    <property type="entry name" value="N-terminal domain of ligase-like"/>
    <property type="match status" value="1"/>
</dbReference>
<dbReference type="InterPro" id="IPR045851">
    <property type="entry name" value="AMP-bd_C_sf"/>
</dbReference>
<accession>A0A217EH85</accession>
<reference evidence="4" key="1">
    <citation type="submission" date="2017-06" db="EMBL/GenBank/DDBJ databases">
        <authorList>
            <person name="Varghese N."/>
            <person name="Submissions S."/>
        </authorList>
    </citation>
    <scope>NUCLEOTIDE SEQUENCE [LARGE SCALE GENOMIC DNA]</scope>
    <source>
        <strain evidence="4">ANC 5114</strain>
    </source>
</reference>